<dbReference type="Pfam" id="PF06030">
    <property type="entry name" value="WxLIP_PGBD"/>
    <property type="match status" value="1"/>
</dbReference>
<feature type="region of interest" description="Disordered" evidence="1">
    <location>
        <begin position="350"/>
        <end position="389"/>
    </location>
</feature>
<feature type="compositionally biased region" description="Basic residues" evidence="1">
    <location>
        <begin position="353"/>
        <end position="389"/>
    </location>
</feature>
<dbReference type="InterPro" id="IPR021759">
    <property type="entry name" value="WxLIP_HBD"/>
</dbReference>
<evidence type="ECO:0000256" key="1">
    <source>
        <dbReference type="SAM" id="MobiDB-lite"/>
    </source>
</evidence>
<evidence type="ECO:0000313" key="5">
    <source>
        <dbReference type="EMBL" id="EOL50901.1"/>
    </source>
</evidence>
<keyword evidence="2" id="KW-1133">Transmembrane helix</keyword>
<sequence>MIKKRKILRLITMIGFFLFSLTCLFAGSDTGMAISVKPILPPNQHDPQATYYDLRMNPGQEQDLKIELINTSEKEQQVTLQVNDATTNETGDIDYSDRSNIVSRDKSLKIALKDIATTEPEIVIPANKTITTTVHLKMPNHPFDGMILGGIKVVSSEKIKEEQVPTNKDNQAKKTYIVAVKLTETDTPVEAKLNLVDIIYSNESNRDSLKATIQNERAVNLEDIEYVAEVYEKGSDKILKQSKVTGYRMAPNSSFTFIFDGENKELQSGTYQMHLTAKSKATNQEWEWEKEFDVKTAKAKTVSAPSRNSEKDHIMLYTIIFVSTFVALLLLLLILLISRKRKEKRYEEALYQRNKKRDRNKKNVQHNRKSLRRKNVGARKKKKYSTNPE</sequence>
<dbReference type="eggNOG" id="COG4072">
    <property type="taxonomic scope" value="Bacteria"/>
</dbReference>
<comment type="caution">
    <text evidence="5">The sequence shown here is derived from an EMBL/GenBank/DDBJ whole genome shotgun (WGS) entry which is preliminary data.</text>
</comment>
<feature type="domain" description="WxL Interacting Protein host binding" evidence="4">
    <location>
        <begin position="175"/>
        <end position="302"/>
    </location>
</feature>
<name>R3WSS9_9ENTE</name>
<dbReference type="EMBL" id="AJAU01000001">
    <property type="protein sequence ID" value="EOL50901.1"/>
    <property type="molecule type" value="Genomic_DNA"/>
</dbReference>
<protein>
    <submittedName>
        <fullName evidence="5">Uncharacterized protein</fullName>
    </submittedName>
</protein>
<keyword evidence="6" id="KW-1185">Reference proteome</keyword>
<dbReference type="Pfam" id="PF11797">
    <property type="entry name" value="WxLIP_HBD"/>
    <property type="match status" value="1"/>
</dbReference>
<dbReference type="OrthoDB" id="2148359at2"/>
<dbReference type="RefSeq" id="WP_010770228.1">
    <property type="nucleotide sequence ID" value="NZ_KB946332.1"/>
</dbReference>
<keyword evidence="2" id="KW-0472">Membrane</keyword>
<gene>
    <name evidence="5" type="ORF">UC7_00014</name>
</gene>
<dbReference type="Proteomes" id="UP000013840">
    <property type="component" value="Unassembled WGS sequence"/>
</dbReference>
<dbReference type="AlphaFoldDB" id="R3WSS9"/>
<dbReference type="STRING" id="317735.RU98_GL001841"/>
<organism evidence="5 6">
    <name type="scientific">Enterococcus caccae ATCC BAA-1240</name>
    <dbReference type="NCBI Taxonomy" id="1158612"/>
    <lineage>
        <taxon>Bacteria</taxon>
        <taxon>Bacillati</taxon>
        <taxon>Bacillota</taxon>
        <taxon>Bacilli</taxon>
        <taxon>Lactobacillales</taxon>
        <taxon>Enterococcaceae</taxon>
        <taxon>Enterococcus</taxon>
    </lineage>
</organism>
<keyword evidence="2" id="KW-0812">Transmembrane</keyword>
<reference evidence="5 6" key="1">
    <citation type="submission" date="2013-02" db="EMBL/GenBank/DDBJ databases">
        <title>The Genome Sequence of Enterococcus caccae BAA-1240.</title>
        <authorList>
            <consortium name="The Broad Institute Genome Sequencing Platform"/>
            <consortium name="The Broad Institute Genome Sequencing Center for Infectious Disease"/>
            <person name="Earl A.M."/>
            <person name="Gilmore M.S."/>
            <person name="Lebreton F."/>
            <person name="Walker B."/>
            <person name="Young S.K."/>
            <person name="Zeng Q."/>
            <person name="Gargeya S."/>
            <person name="Fitzgerald M."/>
            <person name="Haas B."/>
            <person name="Abouelleil A."/>
            <person name="Alvarado L."/>
            <person name="Arachchi H.M."/>
            <person name="Berlin A.M."/>
            <person name="Chapman S.B."/>
            <person name="Dewar J."/>
            <person name="Goldberg J."/>
            <person name="Griggs A."/>
            <person name="Gujja S."/>
            <person name="Hansen M."/>
            <person name="Howarth C."/>
            <person name="Imamovic A."/>
            <person name="Larimer J."/>
            <person name="McCowan C."/>
            <person name="Murphy C."/>
            <person name="Neiman D."/>
            <person name="Pearson M."/>
            <person name="Priest M."/>
            <person name="Roberts A."/>
            <person name="Saif S."/>
            <person name="Shea T."/>
            <person name="Sisk P."/>
            <person name="Sykes S."/>
            <person name="Wortman J."/>
            <person name="Nusbaum C."/>
            <person name="Birren B."/>
        </authorList>
    </citation>
    <scope>NUCLEOTIDE SEQUENCE [LARGE SCALE GENOMIC DNA]</scope>
    <source>
        <strain evidence="5 6">ATCC BAA-1240</strain>
    </source>
</reference>
<evidence type="ECO:0000313" key="6">
    <source>
        <dbReference type="Proteomes" id="UP000013840"/>
    </source>
</evidence>
<proteinExistence type="predicted"/>
<evidence type="ECO:0000259" key="4">
    <source>
        <dbReference type="Pfam" id="PF11797"/>
    </source>
</evidence>
<evidence type="ECO:0000256" key="2">
    <source>
        <dbReference type="SAM" id="Phobius"/>
    </source>
</evidence>
<dbReference type="PATRIC" id="fig|1158612.3.peg.13"/>
<feature type="transmembrane region" description="Helical" evidence="2">
    <location>
        <begin position="314"/>
        <end position="337"/>
    </location>
</feature>
<feature type="domain" description="WxL Interacting Protein peptidoglycan binding" evidence="3">
    <location>
        <begin position="35"/>
        <end position="153"/>
    </location>
</feature>
<accession>R3WSS9</accession>
<dbReference type="InterPro" id="IPR010317">
    <property type="entry name" value="WxLIP_PGBD"/>
</dbReference>
<evidence type="ECO:0000259" key="3">
    <source>
        <dbReference type="Pfam" id="PF06030"/>
    </source>
</evidence>